<gene>
    <name evidence="1" type="ORF">ERL59_06385</name>
</gene>
<comment type="caution">
    <text evidence="1">The sequence shown here is derived from an EMBL/GenBank/DDBJ whole genome shotgun (WGS) entry which is preliminary data.</text>
</comment>
<evidence type="ECO:0000313" key="2">
    <source>
        <dbReference type="Proteomes" id="UP000448943"/>
    </source>
</evidence>
<organism evidence="1 2">
    <name type="scientific">Chengkuizengella marina</name>
    <dbReference type="NCBI Taxonomy" id="2507566"/>
    <lineage>
        <taxon>Bacteria</taxon>
        <taxon>Bacillati</taxon>
        <taxon>Bacillota</taxon>
        <taxon>Bacilli</taxon>
        <taxon>Bacillales</taxon>
        <taxon>Paenibacillaceae</taxon>
        <taxon>Chengkuizengella</taxon>
    </lineage>
</organism>
<dbReference type="EMBL" id="SIJB01000016">
    <property type="protein sequence ID" value="NBI28578.1"/>
    <property type="molecule type" value="Genomic_DNA"/>
</dbReference>
<proteinExistence type="predicted"/>
<reference evidence="1 2" key="1">
    <citation type="submission" date="2019-01" db="EMBL/GenBank/DDBJ databases">
        <title>Chengkuizengella sp. nov., isolated from deep-sea sediment of East Pacific Ocean.</title>
        <authorList>
            <person name="Yang J."/>
            <person name="Lai Q."/>
            <person name="Shao Z."/>
        </authorList>
    </citation>
    <scope>NUCLEOTIDE SEQUENCE [LARGE SCALE GENOMIC DNA]</scope>
    <source>
        <strain evidence="1 2">YPA3-1-1</strain>
    </source>
</reference>
<evidence type="ECO:0000313" key="1">
    <source>
        <dbReference type="EMBL" id="NBI28578.1"/>
    </source>
</evidence>
<sequence length="311" mass="36081">MDTVIISISTNKVVGLNRDPQPFEYAIQNVYLENAQKTIYNIEQKQKFDEEGNVLYLLSQPQLEVNETITKIIETTETTDDPVTNIETIQIPLLDDQGNQKTYEKTVKGETIEFTDEPVIEQVWNEETETYDDIHKTDDEGNLLYWGQVPTGQMIPLFTADQVEVHQMDDEENLLYYKEIEETITNYEDQEPLEITEDHEEWTEELELAYEDIEVTEVITFKTHMTKFTYDDVMDIKSRPVPLTTEDELELLKEENANLIFDSLQKESQIEELESENATQFLDSLEKENQIEELESELAGLTLSLVEGGVI</sequence>
<keyword evidence="2" id="KW-1185">Reference proteome</keyword>
<dbReference type="RefSeq" id="WP_160645369.1">
    <property type="nucleotide sequence ID" value="NZ_SIJB01000016.1"/>
</dbReference>
<name>A0A6N9Q2K5_9BACL</name>
<dbReference type="Proteomes" id="UP000448943">
    <property type="component" value="Unassembled WGS sequence"/>
</dbReference>
<dbReference type="AlphaFoldDB" id="A0A6N9Q2K5"/>
<protein>
    <submittedName>
        <fullName evidence="1">Uncharacterized protein</fullName>
    </submittedName>
</protein>
<dbReference type="OrthoDB" id="2382362at2"/>
<accession>A0A6N9Q2K5</accession>